<dbReference type="InterPro" id="IPR004254">
    <property type="entry name" value="AdipoR/HlyIII-related"/>
</dbReference>
<keyword evidence="4 7" id="KW-1133">Transmembrane helix</keyword>
<feature type="transmembrane region" description="Helical" evidence="7">
    <location>
        <begin position="35"/>
        <end position="59"/>
    </location>
</feature>
<evidence type="ECO:0000256" key="3">
    <source>
        <dbReference type="ARBA" id="ARBA00022692"/>
    </source>
</evidence>
<gene>
    <name evidence="8" type="primary">EOG090X0FVK</name>
</gene>
<name>A0A4Y7LP83_9CRUS</name>
<protein>
    <submittedName>
        <fullName evidence="8">EOG090X0FVK</fullName>
    </submittedName>
</protein>
<evidence type="ECO:0000256" key="1">
    <source>
        <dbReference type="ARBA" id="ARBA00004141"/>
    </source>
</evidence>
<dbReference type="GO" id="GO:0046872">
    <property type="term" value="F:metal ion binding"/>
    <property type="evidence" value="ECO:0007669"/>
    <property type="project" value="UniProtKB-KW"/>
</dbReference>
<evidence type="ECO:0000256" key="4">
    <source>
        <dbReference type="ARBA" id="ARBA00022989"/>
    </source>
</evidence>
<keyword evidence="3 7" id="KW-0812">Transmembrane</keyword>
<feature type="transmembrane region" description="Helical" evidence="7">
    <location>
        <begin position="150"/>
        <end position="176"/>
    </location>
</feature>
<sequence length="265" mass="30146">MNPPAKHNEAYQPTTIEHIANIITHGVDFYYDKSLITVFLIIFLDLKKSCVLPAAYATFVLVNRATNPTQFWAAWIYGLALIFLFGISAAFHSTCLCQKSRMREVLHRGDRAMIYIFIASSYFPWLSLVPNAAKISAHTGHTSLSILPIFFSWMGVSSDLAADLRWTIWFLAAMGILYQQIFHEKYKWLETIIYVIIGLVPSVPFLHHNEFAGLWELKLGGACYIIGIFFFKMDGRIPLAHAIWHVFVALGSAIHYFAVFNYLIG</sequence>
<accession>A0A4Y7LP83</accession>
<organism evidence="8">
    <name type="scientific">Eubosmina coregoni</name>
    <dbReference type="NCBI Taxonomy" id="186181"/>
    <lineage>
        <taxon>Eukaryota</taxon>
        <taxon>Metazoa</taxon>
        <taxon>Ecdysozoa</taxon>
        <taxon>Arthropoda</taxon>
        <taxon>Crustacea</taxon>
        <taxon>Branchiopoda</taxon>
        <taxon>Diplostraca</taxon>
        <taxon>Cladocera</taxon>
        <taxon>Anomopoda</taxon>
        <taxon>Bosminidae</taxon>
        <taxon>Eubosmina</taxon>
    </lineage>
</organism>
<evidence type="ECO:0000256" key="7">
    <source>
        <dbReference type="SAM" id="Phobius"/>
    </source>
</evidence>
<dbReference type="PANTHER" id="PTHR20855:SF3">
    <property type="entry name" value="LD03007P"/>
    <property type="match status" value="1"/>
</dbReference>
<comment type="similarity">
    <text evidence="2">Belongs to the ADIPOR family.</text>
</comment>
<dbReference type="EMBL" id="LR000507">
    <property type="protein sequence ID" value="SVE70126.1"/>
    <property type="molecule type" value="mRNA"/>
</dbReference>
<feature type="binding site" evidence="6">
    <location>
        <position position="245"/>
    </location>
    <ligand>
        <name>Zn(2+)</name>
        <dbReference type="ChEBI" id="CHEBI:29105"/>
    </ligand>
</feature>
<comment type="subcellular location">
    <subcellularLocation>
        <location evidence="1">Membrane</location>
        <topology evidence="1">Multi-pass membrane protein</topology>
    </subcellularLocation>
</comment>
<keyword evidence="5 7" id="KW-0472">Membrane</keyword>
<dbReference type="Pfam" id="PF03006">
    <property type="entry name" value="HlyIII"/>
    <property type="match status" value="1"/>
</dbReference>
<feature type="transmembrane region" description="Helical" evidence="7">
    <location>
        <begin position="212"/>
        <end position="231"/>
    </location>
</feature>
<dbReference type="AlphaFoldDB" id="A0A4Y7LP83"/>
<feature type="transmembrane region" description="Helical" evidence="7">
    <location>
        <begin position="71"/>
        <end position="91"/>
    </location>
</feature>
<keyword evidence="6" id="KW-0862">Zinc</keyword>
<proteinExistence type="evidence at transcript level"/>
<reference evidence="8" key="1">
    <citation type="submission" date="2018-08" db="EMBL/GenBank/DDBJ databases">
        <authorList>
            <person name="Cornetti L."/>
        </authorList>
    </citation>
    <scope>NUCLEOTIDE SEQUENCE</scope>
    <source>
        <strain evidence="8">FI-BAL1-1</strain>
    </source>
</reference>
<evidence type="ECO:0000256" key="6">
    <source>
        <dbReference type="PIRSR" id="PIRSR604254-1"/>
    </source>
</evidence>
<evidence type="ECO:0000256" key="2">
    <source>
        <dbReference type="ARBA" id="ARBA00007018"/>
    </source>
</evidence>
<evidence type="ECO:0000313" key="8">
    <source>
        <dbReference type="EMBL" id="SVE70126.1"/>
    </source>
</evidence>
<feature type="transmembrane region" description="Helical" evidence="7">
    <location>
        <begin position="188"/>
        <end position="206"/>
    </location>
</feature>
<dbReference type="PANTHER" id="PTHR20855">
    <property type="entry name" value="ADIPOR/PROGESTIN RECEPTOR-RELATED"/>
    <property type="match status" value="1"/>
</dbReference>
<feature type="transmembrane region" description="Helical" evidence="7">
    <location>
        <begin position="243"/>
        <end position="264"/>
    </location>
</feature>
<feature type="transmembrane region" description="Helical" evidence="7">
    <location>
        <begin position="112"/>
        <end position="130"/>
    </location>
</feature>
<feature type="binding site" evidence="6">
    <location>
        <position position="92"/>
    </location>
    <ligand>
        <name>Zn(2+)</name>
        <dbReference type="ChEBI" id="CHEBI:29105"/>
    </ligand>
</feature>
<evidence type="ECO:0000256" key="5">
    <source>
        <dbReference type="ARBA" id="ARBA00023136"/>
    </source>
</evidence>
<keyword evidence="6" id="KW-0479">Metal-binding</keyword>
<feature type="binding site" evidence="6">
    <location>
        <position position="241"/>
    </location>
    <ligand>
        <name>Zn(2+)</name>
        <dbReference type="ChEBI" id="CHEBI:29105"/>
    </ligand>
</feature>
<dbReference type="GO" id="GO:0016020">
    <property type="term" value="C:membrane"/>
    <property type="evidence" value="ECO:0007669"/>
    <property type="project" value="UniProtKB-SubCell"/>
</dbReference>